<dbReference type="PROSITE" id="PS00486">
    <property type="entry name" value="DNA_MISMATCH_REPAIR_2"/>
    <property type="match status" value="1"/>
</dbReference>
<gene>
    <name evidence="7" type="primary">mutS2</name>
    <name evidence="7" type="synonym">rqcU</name>
    <name evidence="10" type="ORF">SAMN04488503_0020</name>
</gene>
<evidence type="ECO:0000256" key="6">
    <source>
        <dbReference type="ARBA" id="ARBA00023125"/>
    </source>
</evidence>
<keyword evidence="7" id="KW-0540">Nuclease</keyword>
<evidence type="ECO:0000256" key="1">
    <source>
        <dbReference type="ARBA" id="ARBA00022730"/>
    </source>
</evidence>
<evidence type="ECO:0000313" key="11">
    <source>
        <dbReference type="Proteomes" id="UP000198324"/>
    </source>
</evidence>
<feature type="coiled-coil region" evidence="8">
    <location>
        <begin position="523"/>
        <end position="564"/>
    </location>
</feature>
<dbReference type="EMBL" id="FZOC01000010">
    <property type="protein sequence ID" value="SNS25076.1"/>
    <property type="molecule type" value="Genomic_DNA"/>
</dbReference>
<dbReference type="GO" id="GO:0004519">
    <property type="term" value="F:endonuclease activity"/>
    <property type="evidence" value="ECO:0007669"/>
    <property type="project" value="UniProtKB-UniRule"/>
</dbReference>
<evidence type="ECO:0000256" key="5">
    <source>
        <dbReference type="ARBA" id="ARBA00022884"/>
    </source>
</evidence>
<dbReference type="HAMAP" id="MF_00092">
    <property type="entry name" value="MutS2"/>
    <property type="match status" value="1"/>
</dbReference>
<evidence type="ECO:0000256" key="7">
    <source>
        <dbReference type="HAMAP-Rule" id="MF_00092"/>
    </source>
</evidence>
<keyword evidence="4 7" id="KW-0067">ATP-binding</keyword>
<dbReference type="SMART" id="SM00463">
    <property type="entry name" value="SMR"/>
    <property type="match status" value="1"/>
</dbReference>
<dbReference type="NCBIfam" id="TIGR01069">
    <property type="entry name" value="mutS2"/>
    <property type="match status" value="1"/>
</dbReference>
<feature type="domain" description="Smr" evidence="9">
    <location>
        <begin position="691"/>
        <end position="766"/>
    </location>
</feature>
<keyword evidence="2 7" id="KW-0547">Nucleotide-binding</keyword>
<dbReference type="InterPro" id="IPR036063">
    <property type="entry name" value="Smr_dom_sf"/>
</dbReference>
<dbReference type="SUPFAM" id="SSF52540">
    <property type="entry name" value="P-loop containing nucleoside triphosphate hydrolases"/>
    <property type="match status" value="1"/>
</dbReference>
<dbReference type="AlphaFoldDB" id="A0A239CXV1"/>
<dbReference type="GO" id="GO:0030983">
    <property type="term" value="F:mismatched DNA binding"/>
    <property type="evidence" value="ECO:0007669"/>
    <property type="project" value="InterPro"/>
</dbReference>
<dbReference type="InterPro" id="IPR000432">
    <property type="entry name" value="DNA_mismatch_repair_MutS_C"/>
</dbReference>
<dbReference type="InterPro" id="IPR036187">
    <property type="entry name" value="DNA_mismatch_repair_MutS_sf"/>
</dbReference>
<dbReference type="GO" id="GO:0006298">
    <property type="term" value="P:mismatch repair"/>
    <property type="evidence" value="ECO:0007669"/>
    <property type="project" value="InterPro"/>
</dbReference>
<reference evidence="10 11" key="1">
    <citation type="submission" date="2017-06" db="EMBL/GenBank/DDBJ databases">
        <authorList>
            <person name="Kim H.J."/>
            <person name="Triplett B.A."/>
        </authorList>
    </citation>
    <scope>NUCLEOTIDE SEQUENCE [LARGE SCALE GENOMIC DNA]</scope>
    <source>
        <strain evidence="10 11">DSM 13116</strain>
    </source>
</reference>
<keyword evidence="7" id="KW-0255">Endonuclease</keyword>
<comment type="subunit">
    <text evidence="7">Homodimer. Binds to stalled ribosomes, contacting rRNA.</text>
</comment>
<feature type="binding site" evidence="7">
    <location>
        <begin position="335"/>
        <end position="342"/>
    </location>
    <ligand>
        <name>ATP</name>
        <dbReference type="ChEBI" id="CHEBI:30616"/>
    </ligand>
</feature>
<dbReference type="PANTHER" id="PTHR48466:SF2">
    <property type="entry name" value="OS10G0509000 PROTEIN"/>
    <property type="match status" value="1"/>
</dbReference>
<dbReference type="GO" id="GO:0140664">
    <property type="term" value="F:ATP-dependent DNA damage sensor activity"/>
    <property type="evidence" value="ECO:0007669"/>
    <property type="project" value="InterPro"/>
</dbReference>
<dbReference type="GO" id="GO:0016887">
    <property type="term" value="F:ATP hydrolysis activity"/>
    <property type="evidence" value="ECO:0007669"/>
    <property type="project" value="InterPro"/>
</dbReference>
<dbReference type="GO" id="GO:0072344">
    <property type="term" value="P:rescue of stalled ribosome"/>
    <property type="evidence" value="ECO:0007669"/>
    <property type="project" value="UniProtKB-UniRule"/>
</dbReference>
<accession>A0A239CXV1</accession>
<keyword evidence="1 7" id="KW-0699">rRNA-binding</keyword>
<dbReference type="Proteomes" id="UP000198324">
    <property type="component" value="Unassembled WGS sequence"/>
</dbReference>
<dbReference type="PROSITE" id="PS50828">
    <property type="entry name" value="SMR"/>
    <property type="match status" value="1"/>
</dbReference>
<evidence type="ECO:0000313" key="10">
    <source>
        <dbReference type="EMBL" id="SNS25076.1"/>
    </source>
</evidence>
<dbReference type="Gene3D" id="3.40.50.300">
    <property type="entry name" value="P-loop containing nucleotide triphosphate hydrolases"/>
    <property type="match status" value="1"/>
</dbReference>
<keyword evidence="3 7" id="KW-0378">Hydrolase</keyword>
<dbReference type="InterPro" id="IPR005747">
    <property type="entry name" value="MutS2"/>
</dbReference>
<dbReference type="Pfam" id="PF00488">
    <property type="entry name" value="MutS_V"/>
    <property type="match status" value="1"/>
</dbReference>
<sequence>MEPRTLHLLEFPKVLKELSGFAVSEPGALACLGLHPMSTVQAVRSELALLDQALRWVRESGFRLTPFPNFAPFFPELDVSHRVLDLDALFALALTLDQARNARDLLSPFAERGWDELVELVSGAPWPAATSSALKRCLDQDGRLKDESSPGLFSVRQEIRGIHQRCSKRVKDFVLAENISQYLQDDYITISSDRYVLPLKVNFKNRFPGIIHDYSQTGETCYFEPMFLVEVNNTLQELKQEERAEERKVLEYVTGLVRQERPGVVASYDSLVRLDVLMAKARLAEATNARALDIGDDCPARLLNARHPLLALHNPDTQPLDIKLREGQLALVVSGGNAGGKTVCLKTVGLIALMAFSGLPVPVAEGSSLRLWTSVFVVLGDEQSLEEHVSTFTAQIQYISRVWDRVDDRTLFLLDEFGAGTDPTQGAALAQAVIDALLDRGVTSFAATHFPALKAYALATERVRAASVLFDPATKRPLFRLAYDQVGASIALDVAREHGLPRTILSRAEQYLLLDGSDTSAVLDRLNALAVKRERENEALEQERAAFKKKREGLEARFERERAKLLTEVRAMAQGVLREWKSERIGRKQALKKLADVRERLEPAARDDETSPSSSLQWEDIVPGGRVSYKAWSKSGAVVEKDERKRQVKVDFSGVAMWVAFSELSLDAQPSQQVRKPAGGVAADLGFTPRIDLRGQRADEALAALAQFLDASLLRGARGVEIVHGRGTGALRKEIHAYLRTAPGVASYTLANEDRGGDGMTEVALK</sequence>
<dbReference type="OrthoDB" id="9808166at2"/>
<keyword evidence="8" id="KW-0175">Coiled coil</keyword>
<evidence type="ECO:0000256" key="3">
    <source>
        <dbReference type="ARBA" id="ARBA00022801"/>
    </source>
</evidence>
<dbReference type="GO" id="GO:0019843">
    <property type="term" value="F:rRNA binding"/>
    <property type="evidence" value="ECO:0007669"/>
    <property type="project" value="UniProtKB-UniRule"/>
</dbReference>
<dbReference type="InterPro" id="IPR002625">
    <property type="entry name" value="Smr_dom"/>
</dbReference>
<comment type="similarity">
    <text evidence="7">Belongs to the DNA mismatch repair MutS family. MutS2 subfamily.</text>
</comment>
<name>A0A239CXV1_9BACT</name>
<dbReference type="RefSeq" id="WP_089275522.1">
    <property type="nucleotide sequence ID" value="NZ_FZOC01000010.1"/>
</dbReference>
<dbReference type="PANTHER" id="PTHR48466">
    <property type="entry name" value="OS10G0509000 PROTEIN-RELATED"/>
    <property type="match status" value="1"/>
</dbReference>
<dbReference type="EC" id="3.6.4.-" evidence="7"/>
<keyword evidence="11" id="KW-1185">Reference proteome</keyword>
<protein>
    <recommendedName>
        <fullName evidence="7">Endonuclease MutS2</fullName>
        <ecNumber evidence="7">3.1.-.-</ecNumber>
    </recommendedName>
    <alternativeName>
        <fullName evidence="7">Ribosome-associated protein quality control-upstream factor</fullName>
        <shortName evidence="7">RQC-upstream factor</shortName>
        <shortName evidence="7">RqcU</shortName>
        <ecNumber evidence="7">3.6.4.-</ecNumber>
    </alternativeName>
</protein>
<comment type="function">
    <text evidence="7">Acts as a ribosome collision sensor, splitting the ribosome into its 2 subunits. Detects stalled/collided 70S ribosomes which it binds and splits by an ATP-hydrolysis driven conformational change. Acts upstream of the ribosome quality control system (RQC), a ribosome-associated complex that mediates the extraction of incompletely synthesized nascent chains from stalled ribosomes and their subsequent degradation. Probably generates substrates for RQC.</text>
</comment>
<keyword evidence="6 7" id="KW-0238">DNA-binding</keyword>
<dbReference type="GO" id="GO:0045910">
    <property type="term" value="P:negative regulation of DNA recombination"/>
    <property type="evidence" value="ECO:0007669"/>
    <property type="project" value="InterPro"/>
</dbReference>
<dbReference type="InterPro" id="IPR027417">
    <property type="entry name" value="P-loop_NTPase"/>
</dbReference>
<comment type="function">
    <text evidence="7">Endonuclease that is involved in the suppression of homologous recombination and thus may have a key role in the control of bacterial genetic diversity.</text>
</comment>
<evidence type="ECO:0000256" key="4">
    <source>
        <dbReference type="ARBA" id="ARBA00022840"/>
    </source>
</evidence>
<dbReference type="SMART" id="SM00534">
    <property type="entry name" value="MUTSac"/>
    <property type="match status" value="1"/>
</dbReference>
<organism evidence="10 11">
    <name type="scientific">Humidesulfovibrio mexicanus</name>
    <dbReference type="NCBI Taxonomy" id="147047"/>
    <lineage>
        <taxon>Bacteria</taxon>
        <taxon>Pseudomonadati</taxon>
        <taxon>Thermodesulfobacteriota</taxon>
        <taxon>Desulfovibrionia</taxon>
        <taxon>Desulfovibrionales</taxon>
        <taxon>Desulfovibrionaceae</taxon>
        <taxon>Humidesulfovibrio</taxon>
    </lineage>
</organism>
<dbReference type="InterPro" id="IPR045076">
    <property type="entry name" value="MutS"/>
</dbReference>
<dbReference type="PIRSF" id="PIRSF005814">
    <property type="entry name" value="MutS_YshD"/>
    <property type="match status" value="1"/>
</dbReference>
<dbReference type="SUPFAM" id="SSF48334">
    <property type="entry name" value="DNA repair protein MutS, domain III"/>
    <property type="match status" value="1"/>
</dbReference>
<dbReference type="Pfam" id="PF01713">
    <property type="entry name" value="Smr"/>
    <property type="match status" value="1"/>
</dbReference>
<dbReference type="InterPro" id="IPR007696">
    <property type="entry name" value="DNA_mismatch_repair_MutS_core"/>
</dbReference>
<dbReference type="GO" id="GO:0043023">
    <property type="term" value="F:ribosomal large subunit binding"/>
    <property type="evidence" value="ECO:0007669"/>
    <property type="project" value="UniProtKB-UniRule"/>
</dbReference>
<evidence type="ECO:0000259" key="9">
    <source>
        <dbReference type="PROSITE" id="PS50828"/>
    </source>
</evidence>
<dbReference type="SUPFAM" id="SSF160443">
    <property type="entry name" value="SMR domain-like"/>
    <property type="match status" value="1"/>
</dbReference>
<dbReference type="GO" id="GO:0005524">
    <property type="term" value="F:ATP binding"/>
    <property type="evidence" value="ECO:0007669"/>
    <property type="project" value="UniProtKB-UniRule"/>
</dbReference>
<dbReference type="SMART" id="SM00533">
    <property type="entry name" value="MUTSd"/>
    <property type="match status" value="1"/>
</dbReference>
<dbReference type="Gene3D" id="3.30.1370.110">
    <property type="match status" value="1"/>
</dbReference>
<keyword evidence="5 7" id="KW-0694">RNA-binding</keyword>
<proteinExistence type="inferred from homology"/>
<dbReference type="EC" id="3.1.-.-" evidence="7"/>
<evidence type="ECO:0000256" key="2">
    <source>
        <dbReference type="ARBA" id="ARBA00022741"/>
    </source>
</evidence>
<evidence type="ECO:0000256" key="8">
    <source>
        <dbReference type="SAM" id="Coils"/>
    </source>
</evidence>